<evidence type="ECO:0000313" key="3">
    <source>
        <dbReference type="Proteomes" id="UP000642284"/>
    </source>
</evidence>
<dbReference type="RefSeq" id="WP_187819297.1">
    <property type="nucleotide sequence ID" value="NZ_JACTVJ010000030.1"/>
</dbReference>
<dbReference type="Proteomes" id="UP000642284">
    <property type="component" value="Unassembled WGS sequence"/>
</dbReference>
<comment type="caution">
    <text evidence="2">The sequence shown here is derived from an EMBL/GenBank/DDBJ whole genome shotgun (WGS) entry which is preliminary data.</text>
</comment>
<protein>
    <submittedName>
        <fullName evidence="2">Uncharacterized protein</fullName>
    </submittedName>
</protein>
<gene>
    <name evidence="2" type="ORF">H9Y04_40710</name>
</gene>
<accession>A0ABR7SVS1</accession>
<proteinExistence type="predicted"/>
<keyword evidence="1" id="KW-0732">Signal</keyword>
<feature type="chain" id="PRO_5046190482" evidence="1">
    <location>
        <begin position="30"/>
        <end position="140"/>
    </location>
</feature>
<evidence type="ECO:0000256" key="1">
    <source>
        <dbReference type="SAM" id="SignalP"/>
    </source>
</evidence>
<organism evidence="2 3">
    <name type="scientific">Streptomyces polyasparticus</name>
    <dbReference type="NCBI Taxonomy" id="2767826"/>
    <lineage>
        <taxon>Bacteria</taxon>
        <taxon>Bacillati</taxon>
        <taxon>Actinomycetota</taxon>
        <taxon>Actinomycetes</taxon>
        <taxon>Kitasatosporales</taxon>
        <taxon>Streptomycetaceae</taxon>
        <taxon>Streptomyces</taxon>
    </lineage>
</organism>
<reference evidence="2 3" key="1">
    <citation type="submission" date="2020-08" db="EMBL/GenBank/DDBJ databases">
        <title>Genemic of Streptomyces polyaspartic.</title>
        <authorList>
            <person name="Liu W."/>
        </authorList>
    </citation>
    <scope>NUCLEOTIDE SEQUENCE [LARGE SCALE GENOMIC DNA]</scope>
    <source>
        <strain evidence="2 3">TRM66268-LWL</strain>
    </source>
</reference>
<dbReference type="EMBL" id="JACTVJ010000030">
    <property type="protein sequence ID" value="MBC9718869.1"/>
    <property type="molecule type" value="Genomic_DNA"/>
</dbReference>
<name>A0ABR7SVS1_9ACTN</name>
<evidence type="ECO:0000313" key="2">
    <source>
        <dbReference type="EMBL" id="MBC9718869.1"/>
    </source>
</evidence>
<sequence length="140" mass="14126">MPLRTLAACAAAATTAILLPLLASAPATASTSMLPGSWSTAHGAATATGTTSLQRPGPLTPIVTLVIKGKLTSTGPDCYAAWTQITTGTTATAPVKTAEVCGSETVDIATDRTALNSVSGHIFICRGTENATDCGPRQRL</sequence>
<keyword evidence="3" id="KW-1185">Reference proteome</keyword>
<feature type="signal peptide" evidence="1">
    <location>
        <begin position="1"/>
        <end position="29"/>
    </location>
</feature>